<protein>
    <submittedName>
        <fullName evidence="2">DUF1540 domain-containing protein</fullName>
    </submittedName>
</protein>
<comment type="caution">
    <text evidence="2">The sequence shown here is derived from an EMBL/GenBank/DDBJ whole genome shotgun (WGS) entry which is preliminary data.</text>
</comment>
<dbReference type="AlphaFoldDB" id="A0A9D1AK48"/>
<evidence type="ECO:0000313" key="2">
    <source>
        <dbReference type="EMBL" id="HIR41241.1"/>
    </source>
</evidence>
<evidence type="ECO:0000259" key="1">
    <source>
        <dbReference type="Pfam" id="PF07561"/>
    </source>
</evidence>
<dbReference type="Pfam" id="PF07561">
    <property type="entry name" value="DUF1540"/>
    <property type="match status" value="1"/>
</dbReference>
<feature type="domain" description="DUF1540" evidence="1">
    <location>
        <begin position="18"/>
        <end position="57"/>
    </location>
</feature>
<reference evidence="2" key="2">
    <citation type="journal article" date="2021" name="PeerJ">
        <title>Extensive microbial diversity within the chicken gut microbiome revealed by metagenomics and culture.</title>
        <authorList>
            <person name="Gilroy R."/>
            <person name="Ravi A."/>
            <person name="Getino M."/>
            <person name="Pursley I."/>
            <person name="Horton D.L."/>
            <person name="Alikhan N.F."/>
            <person name="Baker D."/>
            <person name="Gharbi K."/>
            <person name="Hall N."/>
            <person name="Watson M."/>
            <person name="Adriaenssens E.M."/>
            <person name="Foster-Nyarko E."/>
            <person name="Jarju S."/>
            <person name="Secka A."/>
            <person name="Antonio M."/>
            <person name="Oren A."/>
            <person name="Chaudhuri R.R."/>
            <person name="La Ragione R."/>
            <person name="Hildebrand F."/>
            <person name="Pallen M.J."/>
        </authorList>
    </citation>
    <scope>NUCLEOTIDE SEQUENCE</scope>
    <source>
        <strain evidence="2">CHK184-25365</strain>
    </source>
</reference>
<sequence length="61" mass="6690">MSMNYDCTGNSCDCLQGVKCDVTSCIHNNQQCGCTAQQIRVGTSYATKADQTICDTFEQQK</sequence>
<gene>
    <name evidence="2" type="ORF">IAB36_05390</name>
</gene>
<dbReference type="EMBL" id="DVGY01000118">
    <property type="protein sequence ID" value="HIR41241.1"/>
    <property type="molecule type" value="Genomic_DNA"/>
</dbReference>
<dbReference type="Proteomes" id="UP000886749">
    <property type="component" value="Unassembled WGS sequence"/>
</dbReference>
<dbReference type="InterPro" id="IPR011437">
    <property type="entry name" value="DUF1540"/>
</dbReference>
<name>A0A9D1AK48_9FIRM</name>
<proteinExistence type="predicted"/>
<organism evidence="2 3">
    <name type="scientific">Candidatus Egerieicola pullicola</name>
    <dbReference type="NCBI Taxonomy" id="2840775"/>
    <lineage>
        <taxon>Bacteria</taxon>
        <taxon>Bacillati</taxon>
        <taxon>Bacillota</taxon>
        <taxon>Clostridia</taxon>
        <taxon>Eubacteriales</taxon>
        <taxon>Oscillospiraceae</taxon>
        <taxon>Oscillospiraceae incertae sedis</taxon>
        <taxon>Candidatus Egerieicola</taxon>
    </lineage>
</organism>
<evidence type="ECO:0000313" key="3">
    <source>
        <dbReference type="Proteomes" id="UP000886749"/>
    </source>
</evidence>
<accession>A0A9D1AK48</accession>
<reference evidence="2" key="1">
    <citation type="submission" date="2020-10" db="EMBL/GenBank/DDBJ databases">
        <authorList>
            <person name="Gilroy R."/>
        </authorList>
    </citation>
    <scope>NUCLEOTIDE SEQUENCE</scope>
    <source>
        <strain evidence="2">CHK184-25365</strain>
    </source>
</reference>